<dbReference type="RefSeq" id="WP_183278851.1">
    <property type="nucleotide sequence ID" value="NZ_BLZR01000001.1"/>
</dbReference>
<dbReference type="GO" id="GO:0042601">
    <property type="term" value="C:endospore-forming forespore"/>
    <property type="evidence" value="ECO:0007669"/>
    <property type="project" value="TreeGrafter"/>
</dbReference>
<evidence type="ECO:0000313" key="1">
    <source>
        <dbReference type="EMBL" id="GFP77481.1"/>
    </source>
</evidence>
<dbReference type="Pfam" id="PF01633">
    <property type="entry name" value="Choline_kinase"/>
    <property type="match status" value="1"/>
</dbReference>
<dbReference type="SUPFAM" id="SSF56112">
    <property type="entry name" value="Protein kinase-like (PK-like)"/>
    <property type="match status" value="1"/>
</dbReference>
<name>A0A6V8SL49_9CLOT</name>
<accession>A0A6V8SL49</accession>
<keyword evidence="2" id="KW-1185">Reference proteome</keyword>
<protein>
    <submittedName>
        <fullName evidence="1">Spore coat protein I</fullName>
    </submittedName>
</protein>
<dbReference type="AlphaFoldDB" id="A0A6V8SL49"/>
<sequence>MLKLKYGDKKYLCEYDLNIELFNKFSIEVEDLVPVRSVFILETSKGKKILKKIDYSIDRLNFISQSLDFIKNTFHRALTIDIAGDGNRYVLWDGGVYTLLDLIEGRECAFSNIVDLSISARDLAVMHKSSIGIIKNINGKVNTSYSLDQKDITLGNMEGYFKYSLSDMKKLKEQVISYRHKNEFDKLFLNEVDYYIDEVKECVELLRNSKYNDICKEEDKVVLCHGDLAHHNILIKDEEAYFIDFDYCSIDLRVKDIAQLITKAIKNFAYDVDKFNTIIDAYTSVLNLSNEEYNLLYILLKFPSDFYTSVSDYYYKNKDWDEDVFLARFINKLEFRDDREEFLKEFNNEKL</sequence>
<dbReference type="Gene3D" id="3.30.200.20">
    <property type="entry name" value="Phosphorylase Kinase, domain 1"/>
    <property type="match status" value="1"/>
</dbReference>
<dbReference type="InterPro" id="IPR014255">
    <property type="entry name" value="Spore_coat_CotS"/>
</dbReference>
<evidence type="ECO:0000313" key="2">
    <source>
        <dbReference type="Proteomes" id="UP000580568"/>
    </source>
</evidence>
<gene>
    <name evidence="1" type="ORF">bsdtw1_03609</name>
</gene>
<dbReference type="Proteomes" id="UP000580568">
    <property type="component" value="Unassembled WGS sequence"/>
</dbReference>
<dbReference type="Gene3D" id="3.90.1200.10">
    <property type="match status" value="1"/>
</dbReference>
<keyword evidence="1" id="KW-0167">Capsid protein</keyword>
<dbReference type="PANTHER" id="PTHR39179:SF1">
    <property type="entry name" value="SPORE COAT PROTEIN I"/>
    <property type="match status" value="1"/>
</dbReference>
<proteinExistence type="predicted"/>
<reference evidence="1 2" key="1">
    <citation type="submission" date="2020-07" db="EMBL/GenBank/DDBJ databases">
        <title>A new beta-1,3-glucan-decomposing anaerobic bacterium isolated from anoxic soil subjected to biological soil disinfestation.</title>
        <authorList>
            <person name="Ueki A."/>
            <person name="Tonouchi A."/>
        </authorList>
    </citation>
    <scope>NUCLEOTIDE SEQUENCE [LARGE SCALE GENOMIC DNA]</scope>
    <source>
        <strain evidence="1 2">TW1</strain>
    </source>
</reference>
<dbReference type="InterPro" id="IPR047175">
    <property type="entry name" value="CotS-like"/>
</dbReference>
<dbReference type="InterPro" id="IPR011009">
    <property type="entry name" value="Kinase-like_dom_sf"/>
</dbReference>
<dbReference type="EMBL" id="BLZR01000001">
    <property type="protein sequence ID" value="GFP77481.1"/>
    <property type="molecule type" value="Genomic_DNA"/>
</dbReference>
<dbReference type="NCBIfam" id="TIGR02906">
    <property type="entry name" value="spore_CotS"/>
    <property type="match status" value="1"/>
</dbReference>
<comment type="caution">
    <text evidence="1">The sequence shown here is derived from an EMBL/GenBank/DDBJ whole genome shotgun (WGS) entry which is preliminary data.</text>
</comment>
<dbReference type="PANTHER" id="PTHR39179">
    <property type="entry name" value="SPORE COAT PROTEIN I"/>
    <property type="match status" value="1"/>
</dbReference>
<organism evidence="1 2">
    <name type="scientific">Clostridium fungisolvens</name>
    <dbReference type="NCBI Taxonomy" id="1604897"/>
    <lineage>
        <taxon>Bacteria</taxon>
        <taxon>Bacillati</taxon>
        <taxon>Bacillota</taxon>
        <taxon>Clostridia</taxon>
        <taxon>Eubacteriales</taxon>
        <taxon>Clostridiaceae</taxon>
        <taxon>Clostridium</taxon>
    </lineage>
</organism>
<keyword evidence="1" id="KW-0946">Virion</keyword>